<keyword evidence="1" id="KW-0732">Signal</keyword>
<keyword evidence="3" id="KW-1185">Reference proteome</keyword>
<organism evidence="2 3">
    <name type="scientific">Spiroplasma clarkii</name>
    <dbReference type="NCBI Taxonomy" id="2139"/>
    <lineage>
        <taxon>Bacteria</taxon>
        <taxon>Bacillati</taxon>
        <taxon>Mycoplasmatota</taxon>
        <taxon>Mollicutes</taxon>
        <taxon>Entomoplasmatales</taxon>
        <taxon>Spiroplasmataceae</taxon>
        <taxon>Spiroplasma</taxon>
    </lineage>
</organism>
<dbReference type="EMBL" id="CP024870">
    <property type="protein sequence ID" value="ATX70916.1"/>
    <property type="molecule type" value="Genomic_DNA"/>
</dbReference>
<feature type="chain" id="PRO_5014953256" description="Lipoprotein" evidence="1">
    <location>
        <begin position="23"/>
        <end position="185"/>
    </location>
</feature>
<sequence length="185" mass="21255">MKKLLSVIGATTLITSTTASVAACSKEELKINVETDWITRRGGSQYNEMILLMWNETIIPRIKNTIIKEYNNDWSTKIEISYLTFGWQIKGVDRIYATLNRFIVSKDFYNILAFNYTIRSYSLYSVAYSDEYSNHLSIGAIDPTGEKTSLSINETFDTTETEQIPTLEADYRIVVDMRVKKLQKS</sequence>
<evidence type="ECO:0000256" key="1">
    <source>
        <dbReference type="SAM" id="SignalP"/>
    </source>
</evidence>
<dbReference type="AlphaFoldDB" id="A0A2K8KP93"/>
<name>A0A2K8KP93_9MOLU</name>
<dbReference type="Proteomes" id="UP000231179">
    <property type="component" value="Chromosome"/>
</dbReference>
<feature type="signal peptide" evidence="1">
    <location>
        <begin position="1"/>
        <end position="22"/>
    </location>
</feature>
<evidence type="ECO:0000313" key="2">
    <source>
        <dbReference type="EMBL" id="ATX70916.1"/>
    </source>
</evidence>
<evidence type="ECO:0000313" key="3">
    <source>
        <dbReference type="Proteomes" id="UP000231179"/>
    </source>
</evidence>
<proteinExistence type="predicted"/>
<dbReference type="RefSeq" id="WP_100254468.1">
    <property type="nucleotide sequence ID" value="NZ_CP024870.1"/>
</dbReference>
<accession>A0A2K8KP93</accession>
<dbReference type="InterPro" id="IPR054816">
    <property type="entry name" value="Lipoprotein_mollicutes-type_CS"/>
</dbReference>
<protein>
    <recommendedName>
        <fullName evidence="4">Lipoprotein</fullName>
    </recommendedName>
</protein>
<gene>
    <name evidence="2" type="ORF">SCLAR_v1c05970</name>
</gene>
<dbReference type="PROSITE" id="PS51257">
    <property type="entry name" value="PROKAR_LIPOPROTEIN"/>
    <property type="match status" value="1"/>
</dbReference>
<dbReference type="NCBIfam" id="NF038029">
    <property type="entry name" value="LP_plasma"/>
    <property type="match status" value="1"/>
</dbReference>
<evidence type="ECO:0008006" key="4">
    <source>
        <dbReference type="Google" id="ProtNLM"/>
    </source>
</evidence>
<reference evidence="2 3" key="1">
    <citation type="submission" date="2017-11" db="EMBL/GenBank/DDBJ databases">
        <title>Complete genome sequence of Spiroplasma clarkii CN-5 (DSM 19994).</title>
        <authorList>
            <person name="Tsai Y.-M."/>
            <person name="Chang A."/>
            <person name="Lo W.-S."/>
            <person name="Kuo C.-H."/>
        </authorList>
    </citation>
    <scope>NUCLEOTIDE SEQUENCE [LARGE SCALE GENOMIC DNA]</scope>
    <source>
        <strain evidence="2 3">CN-5</strain>
    </source>
</reference>